<dbReference type="Proteomes" id="UP000663834">
    <property type="component" value="Unassembled WGS sequence"/>
</dbReference>
<dbReference type="EMBL" id="CAJOBG010000012">
    <property type="protein sequence ID" value="CAF3735515.1"/>
    <property type="molecule type" value="Genomic_DNA"/>
</dbReference>
<evidence type="ECO:0000256" key="9">
    <source>
        <dbReference type="RuleBase" id="RU367024"/>
    </source>
</evidence>
<dbReference type="InterPro" id="IPR036157">
    <property type="entry name" value="dUTPase-like_sf"/>
</dbReference>
<dbReference type="NCBIfam" id="TIGR00576">
    <property type="entry name" value="dut"/>
    <property type="match status" value="1"/>
</dbReference>
<evidence type="ECO:0000313" key="12">
    <source>
        <dbReference type="EMBL" id="CAF1616254.1"/>
    </source>
</evidence>
<comment type="similarity">
    <text evidence="3 9">Belongs to the dUTPase family.</text>
</comment>
<keyword evidence="9" id="KW-0479">Metal-binding</keyword>
<evidence type="ECO:0000313" key="17">
    <source>
        <dbReference type="EMBL" id="CAF3735515.1"/>
    </source>
</evidence>
<dbReference type="EMBL" id="CAJOBH010005897">
    <property type="protein sequence ID" value="CAF4039000.1"/>
    <property type="molecule type" value="Genomic_DNA"/>
</dbReference>
<dbReference type="Proteomes" id="UP000663887">
    <property type="component" value="Unassembled WGS sequence"/>
</dbReference>
<dbReference type="OrthoDB" id="419889at2759"/>
<dbReference type="Proteomes" id="UP000681967">
    <property type="component" value="Unassembled WGS sequence"/>
</dbReference>
<dbReference type="EMBL" id="CAJNOW010012961">
    <property type="protein sequence ID" value="CAF1616254.1"/>
    <property type="molecule type" value="Genomic_DNA"/>
</dbReference>
<dbReference type="Gene3D" id="2.70.40.10">
    <property type="match status" value="1"/>
</dbReference>
<dbReference type="GO" id="GO:0004170">
    <property type="term" value="F:dUTP diphosphatase activity"/>
    <property type="evidence" value="ECO:0007669"/>
    <property type="project" value="UniProtKB-UniRule"/>
</dbReference>
<evidence type="ECO:0000313" key="14">
    <source>
        <dbReference type="EMBL" id="CAF2035859.1"/>
    </source>
</evidence>
<comment type="caution">
    <text evidence="17">The sequence shown here is derived from an EMBL/GenBank/DDBJ whole genome shotgun (WGS) entry which is preliminary data.</text>
</comment>
<dbReference type="EMBL" id="CAJNRE010000166">
    <property type="protein sequence ID" value="CAF1923109.1"/>
    <property type="molecule type" value="Genomic_DNA"/>
</dbReference>
<evidence type="ECO:0000313" key="19">
    <source>
        <dbReference type="EMBL" id="CAF4039000.1"/>
    </source>
</evidence>
<protein>
    <recommendedName>
        <fullName evidence="9">Deoxyuridine 5'-triphosphate nucleotidohydrolase</fullName>
        <shortName evidence="9">dUTPase</shortName>
        <ecNumber evidence="9">3.6.1.23</ecNumber>
    </recommendedName>
    <alternativeName>
        <fullName evidence="9">dUTP pyrophosphatase</fullName>
    </alternativeName>
</protein>
<dbReference type="InterPro" id="IPR008181">
    <property type="entry name" value="dUTPase"/>
</dbReference>
<dbReference type="PANTHER" id="PTHR11241:SF0">
    <property type="entry name" value="DEOXYURIDINE 5'-TRIPHOSPHATE NUCLEOTIDOHYDROLASE"/>
    <property type="match status" value="1"/>
</dbReference>
<dbReference type="AlphaFoldDB" id="A0A818XCQ4"/>
<dbReference type="NCBIfam" id="NF001862">
    <property type="entry name" value="PRK00601.1"/>
    <property type="match status" value="1"/>
</dbReference>
<feature type="domain" description="dUTPase-like" evidence="10">
    <location>
        <begin position="21"/>
        <end position="144"/>
    </location>
</feature>
<reference evidence="17" key="1">
    <citation type="submission" date="2021-02" db="EMBL/GenBank/DDBJ databases">
        <authorList>
            <person name="Nowell W R."/>
        </authorList>
    </citation>
    <scope>NUCLEOTIDE SEQUENCE</scope>
</reference>
<evidence type="ECO:0000256" key="8">
    <source>
        <dbReference type="ARBA" id="ARBA00057946"/>
    </source>
</evidence>
<evidence type="ECO:0000256" key="4">
    <source>
        <dbReference type="ARBA" id="ARBA00022801"/>
    </source>
</evidence>
<keyword evidence="20" id="KW-1185">Reference proteome</keyword>
<dbReference type="Proteomes" id="UP000663824">
    <property type="component" value="Unassembled WGS sequence"/>
</dbReference>
<dbReference type="EC" id="3.6.1.23" evidence="9"/>
<keyword evidence="4 9" id="KW-0378">Hydrolase</keyword>
<dbReference type="Proteomes" id="UP000663866">
    <property type="component" value="Unassembled WGS sequence"/>
</dbReference>
<dbReference type="GO" id="GO:0046081">
    <property type="term" value="P:dUTP catabolic process"/>
    <property type="evidence" value="ECO:0007669"/>
    <property type="project" value="UniProtKB-UniRule"/>
</dbReference>
<evidence type="ECO:0000259" key="10">
    <source>
        <dbReference type="Pfam" id="PF00692"/>
    </source>
</evidence>
<evidence type="ECO:0000256" key="6">
    <source>
        <dbReference type="ARBA" id="ARBA00023080"/>
    </source>
</evidence>
<evidence type="ECO:0000313" key="11">
    <source>
        <dbReference type="EMBL" id="CAF1462856.1"/>
    </source>
</evidence>
<dbReference type="EMBL" id="CAJNRF010010280">
    <property type="protein sequence ID" value="CAF2119090.1"/>
    <property type="molecule type" value="Genomic_DNA"/>
</dbReference>
<organism evidence="17 20">
    <name type="scientific">Rotaria magnacalcarata</name>
    <dbReference type="NCBI Taxonomy" id="392030"/>
    <lineage>
        <taxon>Eukaryota</taxon>
        <taxon>Metazoa</taxon>
        <taxon>Spiralia</taxon>
        <taxon>Gnathifera</taxon>
        <taxon>Rotifera</taxon>
        <taxon>Eurotatoria</taxon>
        <taxon>Bdelloidea</taxon>
        <taxon>Philodinida</taxon>
        <taxon>Philodinidae</taxon>
        <taxon>Rotaria</taxon>
    </lineage>
</organism>
<dbReference type="SUPFAM" id="SSF51283">
    <property type="entry name" value="dUTPase-like"/>
    <property type="match status" value="1"/>
</dbReference>
<dbReference type="Proteomes" id="UP000663856">
    <property type="component" value="Unassembled WGS sequence"/>
</dbReference>
<keyword evidence="5 9" id="KW-0460">Magnesium</keyword>
<comment type="function">
    <text evidence="8">Catalyzes the cleavage of 2'-deoxyuridine 5'-triphosphate (dUTP) into 2'-deoxyuridine 5'-monophosphate (dUMP) and inorganic pyrophosphate and through its action efficiently prevents uracil misincorporation into DNA and at the same time provides dUMP, the substrate for de novo thymidylate biosynthesis. Inhibits peroxisome proliferator-activated receptor (PPAR) activity by binding of its N-terminal to PPAR, preventing the latter's dimerization with retinoid X receptor. Essential for embryonic development.</text>
</comment>
<evidence type="ECO:0000256" key="5">
    <source>
        <dbReference type="ARBA" id="ARBA00022842"/>
    </source>
</evidence>
<evidence type="ECO:0000313" key="13">
    <source>
        <dbReference type="EMBL" id="CAF1923109.1"/>
    </source>
</evidence>
<evidence type="ECO:0000313" key="20">
    <source>
        <dbReference type="Proteomes" id="UP000663866"/>
    </source>
</evidence>
<dbReference type="Pfam" id="PF00692">
    <property type="entry name" value="dUTPase"/>
    <property type="match status" value="1"/>
</dbReference>
<dbReference type="EMBL" id="CAJOBF010000032">
    <property type="protein sequence ID" value="CAF3728973.1"/>
    <property type="molecule type" value="Genomic_DNA"/>
</dbReference>
<dbReference type="GO" id="GO:0006226">
    <property type="term" value="P:dUMP biosynthetic process"/>
    <property type="evidence" value="ECO:0007669"/>
    <property type="project" value="UniProtKB-UniRule"/>
</dbReference>
<evidence type="ECO:0000256" key="1">
    <source>
        <dbReference type="ARBA" id="ARBA00001946"/>
    </source>
</evidence>
<gene>
    <name evidence="19" type="ORF">BYL167_LOCUS15773</name>
    <name evidence="11" type="ORF">CJN711_LOCUS25191</name>
    <name evidence="12" type="ORF">KQP761_LOCUS24048</name>
    <name evidence="13" type="ORF">MBJ925_LOCUS2620</name>
    <name evidence="17" type="ORF">OVN521_LOCUS244</name>
    <name evidence="18" type="ORF">SMN809_LOCUS182</name>
    <name evidence="16" type="ORF">UXM345_LOCUS700</name>
    <name evidence="15" type="ORF">WKI299_LOCUS24001</name>
    <name evidence="14" type="ORF">XDN619_LOCUS5918</name>
</gene>
<name>A0A818XCQ4_9BILA</name>
<proteinExistence type="inferred from homology"/>
<evidence type="ECO:0000313" key="15">
    <source>
        <dbReference type="EMBL" id="CAF2119090.1"/>
    </source>
</evidence>
<comment type="pathway">
    <text evidence="2 9">Pyrimidine metabolism; dUMP biosynthesis; dUMP from dCTP (dUTP route): step 2/2.</text>
</comment>
<dbReference type="Proteomes" id="UP000676336">
    <property type="component" value="Unassembled WGS sequence"/>
</dbReference>
<comment type="catalytic activity">
    <reaction evidence="7 9">
        <text>dUTP + H2O = dUMP + diphosphate + H(+)</text>
        <dbReference type="Rhea" id="RHEA:10248"/>
        <dbReference type="ChEBI" id="CHEBI:15377"/>
        <dbReference type="ChEBI" id="CHEBI:15378"/>
        <dbReference type="ChEBI" id="CHEBI:33019"/>
        <dbReference type="ChEBI" id="CHEBI:61555"/>
        <dbReference type="ChEBI" id="CHEBI:246422"/>
        <dbReference type="EC" id="3.6.1.23"/>
    </reaction>
</comment>
<dbReference type="UniPathway" id="UPA00610">
    <property type="reaction ID" value="UER00666"/>
</dbReference>
<dbReference type="InterPro" id="IPR029054">
    <property type="entry name" value="dUTPase-like"/>
</dbReference>
<evidence type="ECO:0000313" key="18">
    <source>
        <dbReference type="EMBL" id="CAF3781989.1"/>
    </source>
</evidence>
<dbReference type="Proteomes" id="UP000663842">
    <property type="component" value="Unassembled WGS sequence"/>
</dbReference>
<evidence type="ECO:0000313" key="16">
    <source>
        <dbReference type="EMBL" id="CAF3728973.1"/>
    </source>
</evidence>
<sequence>MSSGKSVLRFAKLSEFAFEPLKGSVHAAGWDLRSAHDYVVPARGRIIAQTDIQIAVPNGCYGRVAPRSGLAAKFGIDTGAGVIDADYRGNVGVVLFNHNDLDFTIKRGDRIAQLICEKIEMAALVEDEKLDDTVRGSNGFGSTGGFSHVQNGNSH</sequence>
<evidence type="ECO:0000256" key="2">
    <source>
        <dbReference type="ARBA" id="ARBA00005142"/>
    </source>
</evidence>
<dbReference type="EMBL" id="CAJOBI010000016">
    <property type="protein sequence ID" value="CAF3781989.1"/>
    <property type="molecule type" value="Genomic_DNA"/>
</dbReference>
<dbReference type="PANTHER" id="PTHR11241">
    <property type="entry name" value="DEOXYURIDINE 5'-TRIPHOSPHATE NUCLEOTIDOHYDROLASE"/>
    <property type="match status" value="1"/>
</dbReference>
<evidence type="ECO:0000256" key="3">
    <source>
        <dbReference type="ARBA" id="ARBA00006581"/>
    </source>
</evidence>
<dbReference type="Proteomes" id="UP000663855">
    <property type="component" value="Unassembled WGS sequence"/>
</dbReference>
<dbReference type="EMBL" id="CAJNRG010001619">
    <property type="protein sequence ID" value="CAF2035859.1"/>
    <property type="molecule type" value="Genomic_DNA"/>
</dbReference>
<dbReference type="FunFam" id="2.70.40.10:FF:000004">
    <property type="entry name" value="Deoxyuridine triphosphatase"/>
    <property type="match status" value="1"/>
</dbReference>
<comment type="cofactor">
    <cofactor evidence="1 9">
        <name>Mg(2+)</name>
        <dbReference type="ChEBI" id="CHEBI:18420"/>
    </cofactor>
</comment>
<dbReference type="GO" id="GO:0000287">
    <property type="term" value="F:magnesium ion binding"/>
    <property type="evidence" value="ECO:0007669"/>
    <property type="project" value="UniProtKB-UniRule"/>
</dbReference>
<evidence type="ECO:0000256" key="7">
    <source>
        <dbReference type="ARBA" id="ARBA00047686"/>
    </source>
</evidence>
<comment type="function">
    <text evidence="9">Involved in nucleotide metabolism via production of dUMP, the immediate precursor of thymidine nucleotides, and decreases the intracellular concentration of dUTP so that uracil cannot be incorporated into DNA.</text>
</comment>
<dbReference type="InterPro" id="IPR033704">
    <property type="entry name" value="dUTPase_trimeric"/>
</dbReference>
<accession>A0A818XCQ4</accession>
<dbReference type="CDD" id="cd07557">
    <property type="entry name" value="trimeric_dUTPase"/>
    <property type="match status" value="1"/>
</dbReference>
<dbReference type="EMBL" id="CAJNOV010011826">
    <property type="protein sequence ID" value="CAF1462856.1"/>
    <property type="molecule type" value="Genomic_DNA"/>
</dbReference>
<keyword evidence="6 9" id="KW-0546">Nucleotide metabolism</keyword>